<dbReference type="SUPFAM" id="SSF109854">
    <property type="entry name" value="DinB/YfiT-like putative metalloenzymes"/>
    <property type="match status" value="1"/>
</dbReference>
<dbReference type="EMBL" id="CDHN01000004">
    <property type="protein sequence ID" value="CEJ92547.1"/>
    <property type="molecule type" value="Genomic_DNA"/>
</dbReference>
<dbReference type="InterPro" id="IPR034660">
    <property type="entry name" value="DinB/YfiT-like"/>
</dbReference>
<name>A0A0A1TP92_9HYPO</name>
<sequence>MTYNPYASVVVPSLAAMASFSNILTKASHHDGADASSLLAARLYPDMKPIGFRVWAATNCAARLTARLAGADLPGWADDLVTFDDMLARIKEVQDYMRTFDEATINGRLKEPIYLRPDYQTEELQPYSSEAVAFGSSLPTILFHLTIAYSILRSEGVPLDKEDFIQAFSEGYKPITQ</sequence>
<dbReference type="Gene3D" id="1.20.120.450">
    <property type="entry name" value="dinb family like domain"/>
    <property type="match status" value="1"/>
</dbReference>
<proteinExistence type="predicted"/>
<dbReference type="Proteomes" id="UP000039046">
    <property type="component" value="Unassembled WGS sequence"/>
</dbReference>
<gene>
    <name evidence="1" type="ORF">VHEMI08193</name>
</gene>
<protein>
    <recommendedName>
        <fullName evidence="3">DUF1993 domain-containing protein</fullName>
    </recommendedName>
</protein>
<dbReference type="Pfam" id="PF09351">
    <property type="entry name" value="DUF1993"/>
    <property type="match status" value="1"/>
</dbReference>
<accession>A0A0A1TP92</accession>
<keyword evidence="2" id="KW-1185">Reference proteome</keyword>
<reference evidence="1 2" key="1">
    <citation type="journal article" date="2015" name="Genome Announc.">
        <title>Draft Genome Sequence and Gene Annotation of the Entomopathogenic Fungus Verticillium hemipterigenum.</title>
        <authorList>
            <person name="Horn F."/>
            <person name="Habel A."/>
            <person name="Scharf D.H."/>
            <person name="Dworschak J."/>
            <person name="Brakhage A.A."/>
            <person name="Guthke R."/>
            <person name="Hertweck C."/>
            <person name="Linde J."/>
        </authorList>
    </citation>
    <scope>NUCLEOTIDE SEQUENCE [LARGE SCALE GENOMIC DNA]</scope>
</reference>
<dbReference type="AlphaFoldDB" id="A0A0A1TP92"/>
<dbReference type="HOGENOM" id="CLU_090929_1_0_1"/>
<dbReference type="PANTHER" id="PTHR36922:SF1">
    <property type="entry name" value="DUF1993 DOMAIN-CONTAINING PROTEIN"/>
    <property type="match status" value="1"/>
</dbReference>
<dbReference type="OrthoDB" id="3724345at2759"/>
<evidence type="ECO:0000313" key="2">
    <source>
        <dbReference type="Proteomes" id="UP000039046"/>
    </source>
</evidence>
<evidence type="ECO:0008006" key="3">
    <source>
        <dbReference type="Google" id="ProtNLM"/>
    </source>
</evidence>
<dbReference type="InterPro" id="IPR018531">
    <property type="entry name" value="DUF1993"/>
</dbReference>
<dbReference type="PANTHER" id="PTHR36922">
    <property type="entry name" value="BLL2446 PROTEIN"/>
    <property type="match status" value="1"/>
</dbReference>
<evidence type="ECO:0000313" key="1">
    <source>
        <dbReference type="EMBL" id="CEJ92547.1"/>
    </source>
</evidence>
<organism evidence="1 2">
    <name type="scientific">[Torrubiella] hemipterigena</name>
    <dbReference type="NCBI Taxonomy" id="1531966"/>
    <lineage>
        <taxon>Eukaryota</taxon>
        <taxon>Fungi</taxon>
        <taxon>Dikarya</taxon>
        <taxon>Ascomycota</taxon>
        <taxon>Pezizomycotina</taxon>
        <taxon>Sordariomycetes</taxon>
        <taxon>Hypocreomycetidae</taxon>
        <taxon>Hypocreales</taxon>
        <taxon>Clavicipitaceae</taxon>
        <taxon>Clavicipitaceae incertae sedis</taxon>
        <taxon>'Torrubiella' clade</taxon>
    </lineage>
</organism>